<sequence>MKKRTSRKIIYIAILIIIILVSYGIIPLALNTSESSMHNGKSYYIYGNITGLITVNNKTFMTVNDYGNTIDVFYNGTAPATGSYVLVYGVYQTNILGGYIQARGVYKWYYTI</sequence>
<dbReference type="Proteomes" id="UP000050515">
    <property type="component" value="Unassembled WGS sequence"/>
</dbReference>
<evidence type="ECO:0000313" key="2">
    <source>
        <dbReference type="EMBL" id="KPV47389.1"/>
    </source>
</evidence>
<dbReference type="OrthoDB" id="382714at2157"/>
<comment type="caution">
    <text evidence="2">The sequence shown here is derived from an EMBL/GenBank/DDBJ whole genome shotgun (WGS) entry which is preliminary data.</text>
</comment>
<keyword evidence="4" id="KW-1185">Reference proteome</keyword>
<accession>A0A0N8PQK6</accession>
<protein>
    <submittedName>
        <fullName evidence="2">Uncharacterized protein</fullName>
    </submittedName>
</protein>
<keyword evidence="1" id="KW-1133">Transmembrane helix</keyword>
<proteinExistence type="predicted"/>
<reference evidence="2 5" key="1">
    <citation type="submission" date="2015-09" db="EMBL/GenBank/DDBJ databases">
        <title>Draft genome sequence of Acidiplasma aeolicum DSM 18409.</title>
        <authorList>
            <person name="Hemp J."/>
        </authorList>
    </citation>
    <scope>NUCLEOTIDE SEQUENCE [LARGE SCALE GENOMIC DNA]</scope>
    <source>
        <strain evidence="2 5">V</strain>
    </source>
</reference>
<evidence type="ECO:0000313" key="5">
    <source>
        <dbReference type="Proteomes" id="UP000050515"/>
    </source>
</evidence>
<dbReference type="PATRIC" id="fig|507754.4.peg.209"/>
<reference evidence="3 4" key="2">
    <citation type="submission" date="2015-09" db="EMBL/GenBank/DDBJ databases">
        <title>Heavy metals and arsenic resistance mechanisms in polyextremophilic archaea of the family Ferroplasmaceae.</title>
        <authorList>
            <person name="Bulaev A.G."/>
            <person name="Kanygina A.V."/>
        </authorList>
    </citation>
    <scope>NUCLEOTIDE SEQUENCE [LARGE SCALE GENOMIC DNA]</scope>
    <source>
        <strain evidence="3 4">VT</strain>
    </source>
</reference>
<name>A0A0N8PQK6_9ARCH</name>
<dbReference type="AlphaFoldDB" id="A0A0N8PQK6"/>
<dbReference type="EMBL" id="LJCQ01000078">
    <property type="protein sequence ID" value="KPV47389.1"/>
    <property type="molecule type" value="Genomic_DNA"/>
</dbReference>
<dbReference type="Proteomes" id="UP000050320">
    <property type="component" value="Unassembled WGS sequence"/>
</dbReference>
<organism evidence="2 5">
    <name type="scientific">Acidiplasma aeolicum</name>
    <dbReference type="NCBI Taxonomy" id="507754"/>
    <lineage>
        <taxon>Archaea</taxon>
        <taxon>Methanobacteriati</taxon>
        <taxon>Thermoplasmatota</taxon>
        <taxon>Thermoplasmata</taxon>
        <taxon>Thermoplasmatales</taxon>
        <taxon>Ferroplasmaceae</taxon>
        <taxon>Acidiplasma</taxon>
    </lineage>
</organism>
<dbReference type="RefSeq" id="WP_054963876.1">
    <property type="nucleotide sequence ID" value="NZ_LJCQ01000078.1"/>
</dbReference>
<feature type="transmembrane region" description="Helical" evidence="1">
    <location>
        <begin position="9"/>
        <end position="30"/>
    </location>
</feature>
<evidence type="ECO:0000313" key="3">
    <source>
        <dbReference type="EMBL" id="KQB35910.1"/>
    </source>
</evidence>
<gene>
    <name evidence="3" type="ORF">AOG54_08370</name>
    <name evidence="2" type="ORF">SE19_01255</name>
</gene>
<evidence type="ECO:0000256" key="1">
    <source>
        <dbReference type="SAM" id="Phobius"/>
    </source>
</evidence>
<dbReference type="EMBL" id="LKBG01000069">
    <property type="protein sequence ID" value="KQB35910.1"/>
    <property type="molecule type" value="Genomic_DNA"/>
</dbReference>
<evidence type="ECO:0000313" key="4">
    <source>
        <dbReference type="Proteomes" id="UP000050320"/>
    </source>
</evidence>
<keyword evidence="1" id="KW-0812">Transmembrane</keyword>
<keyword evidence="1" id="KW-0472">Membrane</keyword>